<protein>
    <submittedName>
        <fullName evidence="1">Uncharacterized protein</fullName>
    </submittedName>
</protein>
<accession>A0A512B9U7</accession>
<dbReference type="Proteomes" id="UP000321513">
    <property type="component" value="Unassembled WGS sequence"/>
</dbReference>
<keyword evidence="2" id="KW-1185">Reference proteome</keyword>
<gene>
    <name evidence="1" type="ORF">SAE01_12090</name>
</gene>
<evidence type="ECO:0000313" key="2">
    <source>
        <dbReference type="Proteomes" id="UP000321513"/>
    </source>
</evidence>
<name>A0A512B9U7_9BACT</name>
<dbReference type="AlphaFoldDB" id="A0A512B9U7"/>
<proteinExistence type="predicted"/>
<reference evidence="1 2" key="1">
    <citation type="submission" date="2019-07" db="EMBL/GenBank/DDBJ databases">
        <title>Whole genome shotgun sequence of Segetibacter aerophilus NBRC 106135.</title>
        <authorList>
            <person name="Hosoyama A."/>
            <person name="Uohara A."/>
            <person name="Ohji S."/>
            <person name="Ichikawa N."/>
        </authorList>
    </citation>
    <scope>NUCLEOTIDE SEQUENCE [LARGE SCALE GENOMIC DNA]</scope>
    <source>
        <strain evidence="1 2">NBRC 106135</strain>
    </source>
</reference>
<evidence type="ECO:0000313" key="1">
    <source>
        <dbReference type="EMBL" id="GEO08713.1"/>
    </source>
</evidence>
<organism evidence="1 2">
    <name type="scientific">Segetibacter aerophilus</name>
    <dbReference type="NCBI Taxonomy" id="670293"/>
    <lineage>
        <taxon>Bacteria</taxon>
        <taxon>Pseudomonadati</taxon>
        <taxon>Bacteroidota</taxon>
        <taxon>Chitinophagia</taxon>
        <taxon>Chitinophagales</taxon>
        <taxon>Chitinophagaceae</taxon>
        <taxon>Segetibacter</taxon>
    </lineage>
</organism>
<dbReference type="EMBL" id="BJYT01000004">
    <property type="protein sequence ID" value="GEO08713.1"/>
    <property type="molecule type" value="Genomic_DNA"/>
</dbReference>
<sequence>MFCDEEKDSALSFLRNDGEVYVIYDSNENYETLKDLYIYLSAKGYSRFTNGRIPPDTSIVGDKETFGVRITDEGRVFKEEGGFKGETTKAKKARWKELRKTGWDVGKWTIGTALTLLGLWVAYIEIKCK</sequence>
<dbReference type="RefSeq" id="WP_147202782.1">
    <property type="nucleotide sequence ID" value="NZ_BJYT01000004.1"/>
</dbReference>
<comment type="caution">
    <text evidence="1">The sequence shown here is derived from an EMBL/GenBank/DDBJ whole genome shotgun (WGS) entry which is preliminary data.</text>
</comment>